<dbReference type="Proteomes" id="UP000054166">
    <property type="component" value="Unassembled WGS sequence"/>
</dbReference>
<feature type="compositionally biased region" description="Basic and acidic residues" evidence="1">
    <location>
        <begin position="145"/>
        <end position="154"/>
    </location>
</feature>
<feature type="region of interest" description="Disordered" evidence="1">
    <location>
        <begin position="205"/>
        <end position="245"/>
    </location>
</feature>
<feature type="compositionally biased region" description="Polar residues" evidence="1">
    <location>
        <begin position="30"/>
        <end position="45"/>
    </location>
</feature>
<feature type="region of interest" description="Disordered" evidence="1">
    <location>
        <begin position="13"/>
        <end position="45"/>
    </location>
</feature>
<feature type="compositionally biased region" description="Low complexity" evidence="1">
    <location>
        <begin position="13"/>
        <end position="23"/>
    </location>
</feature>
<name>A0A0C3GGL7_PILCF</name>
<dbReference type="HOGENOM" id="CLU_1133943_0_0_1"/>
<keyword evidence="2" id="KW-0472">Membrane</keyword>
<proteinExistence type="predicted"/>
<evidence type="ECO:0000256" key="2">
    <source>
        <dbReference type="SAM" id="Phobius"/>
    </source>
</evidence>
<keyword evidence="2" id="KW-0812">Transmembrane</keyword>
<feature type="region of interest" description="Disordered" evidence="1">
    <location>
        <begin position="86"/>
        <end position="113"/>
    </location>
</feature>
<keyword evidence="4" id="KW-1185">Reference proteome</keyword>
<protein>
    <recommendedName>
        <fullName evidence="5">Transmembrane protein</fullName>
    </recommendedName>
</protein>
<gene>
    <name evidence="3" type="ORF">PILCRDRAFT_812576</name>
</gene>
<evidence type="ECO:0008006" key="5">
    <source>
        <dbReference type="Google" id="ProtNLM"/>
    </source>
</evidence>
<keyword evidence="2" id="KW-1133">Transmembrane helix</keyword>
<reference evidence="3 4" key="1">
    <citation type="submission" date="2014-04" db="EMBL/GenBank/DDBJ databases">
        <authorList>
            <consortium name="DOE Joint Genome Institute"/>
            <person name="Kuo A."/>
            <person name="Tarkka M."/>
            <person name="Buscot F."/>
            <person name="Kohler A."/>
            <person name="Nagy L.G."/>
            <person name="Floudas D."/>
            <person name="Copeland A."/>
            <person name="Barry K.W."/>
            <person name="Cichocki N."/>
            <person name="Veneault-Fourrey C."/>
            <person name="LaButti K."/>
            <person name="Lindquist E.A."/>
            <person name="Lipzen A."/>
            <person name="Lundell T."/>
            <person name="Morin E."/>
            <person name="Murat C."/>
            <person name="Sun H."/>
            <person name="Tunlid A."/>
            <person name="Henrissat B."/>
            <person name="Grigoriev I.V."/>
            <person name="Hibbett D.S."/>
            <person name="Martin F."/>
            <person name="Nordberg H.P."/>
            <person name="Cantor M.N."/>
            <person name="Hua S.X."/>
        </authorList>
    </citation>
    <scope>NUCLEOTIDE SEQUENCE [LARGE SCALE GENOMIC DNA]</scope>
    <source>
        <strain evidence="3 4">F 1598</strain>
    </source>
</reference>
<evidence type="ECO:0000313" key="3">
    <source>
        <dbReference type="EMBL" id="KIM89771.1"/>
    </source>
</evidence>
<dbReference type="AlphaFoldDB" id="A0A0C3GGL7"/>
<feature type="region of interest" description="Disordered" evidence="1">
    <location>
        <begin position="144"/>
        <end position="166"/>
    </location>
</feature>
<organism evidence="3 4">
    <name type="scientific">Piloderma croceum (strain F 1598)</name>
    <dbReference type="NCBI Taxonomy" id="765440"/>
    <lineage>
        <taxon>Eukaryota</taxon>
        <taxon>Fungi</taxon>
        <taxon>Dikarya</taxon>
        <taxon>Basidiomycota</taxon>
        <taxon>Agaricomycotina</taxon>
        <taxon>Agaricomycetes</taxon>
        <taxon>Agaricomycetidae</taxon>
        <taxon>Atheliales</taxon>
        <taxon>Atheliaceae</taxon>
        <taxon>Piloderma</taxon>
    </lineage>
</organism>
<dbReference type="InParanoid" id="A0A0C3GGL7"/>
<dbReference type="EMBL" id="KN832974">
    <property type="protein sequence ID" value="KIM89771.1"/>
    <property type="molecule type" value="Genomic_DNA"/>
</dbReference>
<dbReference type="OrthoDB" id="2974599at2759"/>
<evidence type="ECO:0000256" key="1">
    <source>
        <dbReference type="SAM" id="MobiDB-lite"/>
    </source>
</evidence>
<sequence>MLVTLAERAFQTSTSTSAASSSSDTPFFPNPSSLVPPTQTSVSSNKEVSPKSVLEWLFFVVALVLIGTLVTCRSWQLRRRNRPFNQFFSITQPPPPPGRPRRISRTTGLPPLNEPLRPISLTHSMLYPPVSPLPAAYRADRRRTRAADIDEGGRRAGNPGDGNLDHKEMLPAYDNVGGPPKYVEMNIDARTPVHLDLSGVVERAPVNDTPRHEQDTPTQSAEEVASSSHSHHSRHSSTHSEANLR</sequence>
<reference evidence="4" key="2">
    <citation type="submission" date="2015-01" db="EMBL/GenBank/DDBJ databases">
        <title>Evolutionary Origins and Diversification of the Mycorrhizal Mutualists.</title>
        <authorList>
            <consortium name="DOE Joint Genome Institute"/>
            <consortium name="Mycorrhizal Genomics Consortium"/>
            <person name="Kohler A."/>
            <person name="Kuo A."/>
            <person name="Nagy L.G."/>
            <person name="Floudas D."/>
            <person name="Copeland A."/>
            <person name="Barry K.W."/>
            <person name="Cichocki N."/>
            <person name="Veneault-Fourrey C."/>
            <person name="LaButti K."/>
            <person name="Lindquist E.A."/>
            <person name="Lipzen A."/>
            <person name="Lundell T."/>
            <person name="Morin E."/>
            <person name="Murat C."/>
            <person name="Riley R."/>
            <person name="Ohm R."/>
            <person name="Sun H."/>
            <person name="Tunlid A."/>
            <person name="Henrissat B."/>
            <person name="Grigoriev I.V."/>
            <person name="Hibbett D.S."/>
            <person name="Martin F."/>
        </authorList>
    </citation>
    <scope>NUCLEOTIDE SEQUENCE [LARGE SCALE GENOMIC DNA]</scope>
    <source>
        <strain evidence="4">F 1598</strain>
    </source>
</reference>
<evidence type="ECO:0000313" key="4">
    <source>
        <dbReference type="Proteomes" id="UP000054166"/>
    </source>
</evidence>
<feature type="transmembrane region" description="Helical" evidence="2">
    <location>
        <begin position="53"/>
        <end position="72"/>
    </location>
</feature>
<accession>A0A0C3GGL7</accession>